<evidence type="ECO:0000313" key="1">
    <source>
        <dbReference type="EMBL" id="MEQ2159600.1"/>
    </source>
</evidence>
<gene>
    <name evidence="1" type="ORF">GOODEAATRI_024653</name>
</gene>
<proteinExistence type="predicted"/>
<organism evidence="1 2">
    <name type="scientific">Goodea atripinnis</name>
    <dbReference type="NCBI Taxonomy" id="208336"/>
    <lineage>
        <taxon>Eukaryota</taxon>
        <taxon>Metazoa</taxon>
        <taxon>Chordata</taxon>
        <taxon>Craniata</taxon>
        <taxon>Vertebrata</taxon>
        <taxon>Euteleostomi</taxon>
        <taxon>Actinopterygii</taxon>
        <taxon>Neopterygii</taxon>
        <taxon>Teleostei</taxon>
        <taxon>Neoteleostei</taxon>
        <taxon>Acanthomorphata</taxon>
        <taxon>Ovalentaria</taxon>
        <taxon>Atherinomorphae</taxon>
        <taxon>Cyprinodontiformes</taxon>
        <taxon>Goodeidae</taxon>
        <taxon>Goodea</taxon>
    </lineage>
</organism>
<reference evidence="1 2" key="1">
    <citation type="submission" date="2021-06" db="EMBL/GenBank/DDBJ databases">
        <authorList>
            <person name="Palmer J.M."/>
        </authorList>
    </citation>
    <scope>NUCLEOTIDE SEQUENCE [LARGE SCALE GENOMIC DNA]</scope>
    <source>
        <strain evidence="1 2">GA_2019</strain>
        <tissue evidence="1">Muscle</tissue>
    </source>
</reference>
<dbReference type="Proteomes" id="UP001476798">
    <property type="component" value="Unassembled WGS sequence"/>
</dbReference>
<accession>A0ABV0MKG2</accession>
<comment type="caution">
    <text evidence="1">The sequence shown here is derived from an EMBL/GenBank/DDBJ whole genome shotgun (WGS) entry which is preliminary data.</text>
</comment>
<dbReference type="EMBL" id="JAHRIO010002790">
    <property type="protein sequence ID" value="MEQ2159600.1"/>
    <property type="molecule type" value="Genomic_DNA"/>
</dbReference>
<sequence length="148" mass="16837">MSLTRIQSQLGLPSVSKGSTKVFSVFKGLAGFPSLRQLKHFCFCLQKLFCFLRGTKRTNFCQPQQLRRSDERFKERCFFSLSKNLLVSPILVAPYFLPKPSAVIYLSPAPQPGSADSFYSTQEDQCVHLQSPGWMHSLQIQGQLLRLF</sequence>
<protein>
    <submittedName>
        <fullName evidence="1">Uncharacterized protein</fullName>
    </submittedName>
</protein>
<keyword evidence="2" id="KW-1185">Reference proteome</keyword>
<evidence type="ECO:0000313" key="2">
    <source>
        <dbReference type="Proteomes" id="UP001476798"/>
    </source>
</evidence>
<name>A0ABV0MKG2_9TELE</name>